<reference evidence="3 4" key="1">
    <citation type="submission" date="2020-08" db="EMBL/GenBank/DDBJ databases">
        <title>Genomic Encyclopedia of Type Strains, Phase IV (KMG-IV): sequencing the most valuable type-strain genomes for metagenomic binning, comparative biology and taxonomic classification.</title>
        <authorList>
            <person name="Goeker M."/>
        </authorList>
    </citation>
    <scope>NUCLEOTIDE SEQUENCE [LARGE SCALE GENOMIC DNA]</scope>
    <source>
        <strain evidence="3 4">DSM 21319</strain>
    </source>
</reference>
<comment type="caution">
    <text evidence="3">The sequence shown here is derived from an EMBL/GenBank/DDBJ whole genome shotgun (WGS) entry which is preliminary data.</text>
</comment>
<dbReference type="CDD" id="cd00093">
    <property type="entry name" value="HTH_XRE"/>
    <property type="match status" value="1"/>
</dbReference>
<proteinExistence type="predicted"/>
<dbReference type="GO" id="GO:0003677">
    <property type="term" value="F:DNA binding"/>
    <property type="evidence" value="ECO:0007669"/>
    <property type="project" value="UniProtKB-KW"/>
</dbReference>
<evidence type="ECO:0000313" key="3">
    <source>
        <dbReference type="EMBL" id="MBB5044993.1"/>
    </source>
</evidence>
<accession>A0A7W7YZ34</accession>
<dbReference type="Proteomes" id="UP000535406">
    <property type="component" value="Unassembled WGS sequence"/>
</dbReference>
<dbReference type="PANTHER" id="PTHR46558">
    <property type="entry name" value="TRACRIPTIONAL REGULATORY PROTEIN-RELATED-RELATED"/>
    <property type="match status" value="1"/>
</dbReference>
<keyword evidence="4" id="KW-1185">Reference proteome</keyword>
<dbReference type="Gene3D" id="1.10.260.40">
    <property type="entry name" value="lambda repressor-like DNA-binding domains"/>
    <property type="match status" value="1"/>
</dbReference>
<sequence length="114" mass="12979">MDTKTRFGLRLKAIRKEKKLTQEELATRIGRSVDAVSNIERGRSLPNFVTVEQLSQALNVPLKTLFDFDEAPISRRRAQLVEELQSITRELSDDTLELAVEQIRVLARKRTSAG</sequence>
<dbReference type="InterPro" id="IPR010982">
    <property type="entry name" value="Lambda_DNA-bd_dom_sf"/>
</dbReference>
<keyword evidence="1" id="KW-0238">DNA-binding</keyword>
<organism evidence="3 4">
    <name type="scientific">Shinella fusca</name>
    <dbReference type="NCBI Taxonomy" id="544480"/>
    <lineage>
        <taxon>Bacteria</taxon>
        <taxon>Pseudomonadati</taxon>
        <taxon>Pseudomonadota</taxon>
        <taxon>Alphaproteobacteria</taxon>
        <taxon>Hyphomicrobiales</taxon>
        <taxon>Rhizobiaceae</taxon>
        <taxon>Shinella</taxon>
    </lineage>
</organism>
<protein>
    <submittedName>
        <fullName evidence="3">Transcriptional regulator with XRE-family HTH domain</fullName>
    </submittedName>
</protein>
<evidence type="ECO:0000259" key="2">
    <source>
        <dbReference type="PROSITE" id="PS50943"/>
    </source>
</evidence>
<dbReference type="SUPFAM" id="SSF47413">
    <property type="entry name" value="lambda repressor-like DNA-binding domains"/>
    <property type="match status" value="1"/>
</dbReference>
<dbReference type="AlphaFoldDB" id="A0A7W7YZ34"/>
<dbReference type="EMBL" id="JACHIK010000025">
    <property type="protein sequence ID" value="MBB5044993.1"/>
    <property type="molecule type" value="Genomic_DNA"/>
</dbReference>
<dbReference type="SMART" id="SM00530">
    <property type="entry name" value="HTH_XRE"/>
    <property type="match status" value="1"/>
</dbReference>
<name>A0A7W7YZ34_9HYPH</name>
<gene>
    <name evidence="3" type="ORF">HNQ66_004421</name>
</gene>
<dbReference type="RefSeq" id="WP_184146801.1">
    <property type="nucleotide sequence ID" value="NZ_JACHIK010000025.1"/>
</dbReference>
<dbReference type="PANTHER" id="PTHR46558:SF4">
    <property type="entry name" value="DNA-BIDING PHAGE PROTEIN"/>
    <property type="match status" value="1"/>
</dbReference>
<dbReference type="Pfam" id="PF01381">
    <property type="entry name" value="HTH_3"/>
    <property type="match status" value="1"/>
</dbReference>
<dbReference type="InterPro" id="IPR001387">
    <property type="entry name" value="Cro/C1-type_HTH"/>
</dbReference>
<evidence type="ECO:0000313" key="4">
    <source>
        <dbReference type="Proteomes" id="UP000535406"/>
    </source>
</evidence>
<dbReference type="PROSITE" id="PS50943">
    <property type="entry name" value="HTH_CROC1"/>
    <property type="match status" value="1"/>
</dbReference>
<evidence type="ECO:0000256" key="1">
    <source>
        <dbReference type="ARBA" id="ARBA00023125"/>
    </source>
</evidence>
<feature type="domain" description="HTH cro/C1-type" evidence="2">
    <location>
        <begin position="11"/>
        <end position="65"/>
    </location>
</feature>